<dbReference type="EC" id="2.5.1.74" evidence="8 9"/>
<feature type="transmembrane region" description="Helical" evidence="8">
    <location>
        <begin position="216"/>
        <end position="233"/>
    </location>
</feature>
<dbReference type="GO" id="GO:0042371">
    <property type="term" value="P:vitamin K biosynthetic process"/>
    <property type="evidence" value="ECO:0007669"/>
    <property type="project" value="TreeGrafter"/>
</dbReference>
<feature type="transmembrane region" description="Helical" evidence="8">
    <location>
        <begin position="40"/>
        <end position="58"/>
    </location>
</feature>
<feature type="transmembrane region" description="Helical" evidence="8">
    <location>
        <begin position="167"/>
        <end position="188"/>
    </location>
</feature>
<evidence type="ECO:0000256" key="1">
    <source>
        <dbReference type="ARBA" id="ARBA00004141"/>
    </source>
</evidence>
<comment type="subcellular location">
    <subcellularLocation>
        <location evidence="8">Cell membrane</location>
        <topology evidence="8">Multi-pass membrane protein</topology>
    </subcellularLocation>
    <subcellularLocation>
        <location evidence="1">Membrane</location>
        <topology evidence="1">Multi-pass membrane protein</topology>
    </subcellularLocation>
</comment>
<dbReference type="Pfam" id="PF01040">
    <property type="entry name" value="UbiA"/>
    <property type="match status" value="1"/>
</dbReference>
<feature type="transmembrane region" description="Helical" evidence="8">
    <location>
        <begin position="272"/>
        <end position="291"/>
    </location>
</feature>
<dbReference type="CDD" id="cd13962">
    <property type="entry name" value="PT_UbiA_UBIAD1"/>
    <property type="match status" value="1"/>
</dbReference>
<reference evidence="10 11" key="1">
    <citation type="submission" date="2020-09" db="EMBL/GenBank/DDBJ databases">
        <title>Investigation of environmental microbes.</title>
        <authorList>
            <person name="Ou Y."/>
            <person name="Kang Q."/>
        </authorList>
    </citation>
    <scope>NUCLEOTIDE SEQUENCE [LARGE SCALE GENOMIC DNA]</scope>
    <source>
        <strain evidence="10 11">KJZ-14</strain>
    </source>
</reference>
<feature type="transmembrane region" description="Helical" evidence="8">
    <location>
        <begin position="239"/>
        <end position="260"/>
    </location>
</feature>
<evidence type="ECO:0000256" key="3">
    <source>
        <dbReference type="ARBA" id="ARBA00022475"/>
    </source>
</evidence>
<dbReference type="NCBIfam" id="TIGR00751">
    <property type="entry name" value="menA"/>
    <property type="match status" value="1"/>
</dbReference>
<gene>
    <name evidence="8" type="primary">menA</name>
    <name evidence="10" type="ORF">IDM49_02695</name>
</gene>
<organism evidence="10 11">
    <name type="scientific">Rothia terrae</name>
    <dbReference type="NCBI Taxonomy" id="396015"/>
    <lineage>
        <taxon>Bacteria</taxon>
        <taxon>Bacillati</taxon>
        <taxon>Actinomycetota</taxon>
        <taxon>Actinomycetes</taxon>
        <taxon>Micrococcales</taxon>
        <taxon>Micrococcaceae</taxon>
        <taxon>Rothia</taxon>
    </lineage>
</organism>
<comment type="similarity">
    <text evidence="8">Belongs to the MenA family. Type 1 subfamily.</text>
</comment>
<feature type="transmembrane region" description="Helical" evidence="8">
    <location>
        <begin position="142"/>
        <end position="161"/>
    </location>
</feature>
<feature type="transmembrane region" description="Helical" evidence="8">
    <location>
        <begin position="91"/>
        <end position="108"/>
    </location>
</feature>
<dbReference type="PANTHER" id="PTHR13929:SF0">
    <property type="entry name" value="UBIA PRENYLTRANSFERASE DOMAIN-CONTAINING PROTEIN 1"/>
    <property type="match status" value="1"/>
</dbReference>
<keyword evidence="11" id="KW-1185">Reference proteome</keyword>
<dbReference type="GO" id="GO:0046428">
    <property type="term" value="F:1,4-dihydroxy-2-naphthoate polyprenyltransferase activity"/>
    <property type="evidence" value="ECO:0007669"/>
    <property type="project" value="UniProtKB-UniRule"/>
</dbReference>
<dbReference type="InterPro" id="IPR044878">
    <property type="entry name" value="UbiA_sf"/>
</dbReference>
<protein>
    <recommendedName>
        <fullName evidence="8 9">1,4-dihydroxy-2-naphthoate octaprenyltransferase</fullName>
        <shortName evidence="8">DHNA-octaprenyltransferase</shortName>
        <ecNumber evidence="8 9">2.5.1.74</ecNumber>
    </recommendedName>
</protein>
<dbReference type="InterPro" id="IPR000537">
    <property type="entry name" value="UbiA_prenyltransferase"/>
</dbReference>
<evidence type="ECO:0000313" key="10">
    <source>
        <dbReference type="EMBL" id="QNV38205.1"/>
    </source>
</evidence>
<keyword evidence="7 8" id="KW-0472">Membrane</keyword>
<dbReference type="HAMAP" id="MF_01937">
    <property type="entry name" value="MenA_1"/>
    <property type="match status" value="1"/>
</dbReference>
<dbReference type="EMBL" id="CP061539">
    <property type="protein sequence ID" value="QNV38205.1"/>
    <property type="molecule type" value="Genomic_DNA"/>
</dbReference>
<dbReference type="GeneID" id="96623134"/>
<keyword evidence="2 8" id="KW-0474">Menaquinone biosynthesis</keyword>
<dbReference type="PIRSF" id="PIRSF005355">
    <property type="entry name" value="UBIAD1"/>
    <property type="match status" value="1"/>
</dbReference>
<evidence type="ECO:0000256" key="6">
    <source>
        <dbReference type="ARBA" id="ARBA00022989"/>
    </source>
</evidence>
<dbReference type="InterPro" id="IPR026046">
    <property type="entry name" value="UBIAD1"/>
</dbReference>
<dbReference type="GO" id="GO:0005886">
    <property type="term" value="C:plasma membrane"/>
    <property type="evidence" value="ECO:0007669"/>
    <property type="project" value="UniProtKB-SubCell"/>
</dbReference>
<evidence type="ECO:0000313" key="11">
    <source>
        <dbReference type="Proteomes" id="UP000516404"/>
    </source>
</evidence>
<comment type="catalytic activity">
    <reaction evidence="8">
        <text>an all-trans-polyprenyl diphosphate + 1,4-dihydroxy-2-naphthoate + H(+) = a 2-demethylmenaquinol + CO2 + diphosphate</text>
        <dbReference type="Rhea" id="RHEA:26478"/>
        <dbReference type="Rhea" id="RHEA-COMP:9563"/>
        <dbReference type="Rhea" id="RHEA-COMP:9564"/>
        <dbReference type="ChEBI" id="CHEBI:11173"/>
        <dbReference type="ChEBI" id="CHEBI:15378"/>
        <dbReference type="ChEBI" id="CHEBI:16526"/>
        <dbReference type="ChEBI" id="CHEBI:33019"/>
        <dbReference type="ChEBI" id="CHEBI:55437"/>
        <dbReference type="ChEBI" id="CHEBI:58914"/>
        <dbReference type="EC" id="2.5.1.74"/>
    </reaction>
</comment>
<feature type="transmembrane region" description="Helical" evidence="8">
    <location>
        <begin position="114"/>
        <end position="130"/>
    </location>
</feature>
<dbReference type="AlphaFoldDB" id="A0A7H2BEV9"/>
<dbReference type="UniPathway" id="UPA00079">
    <property type="reaction ID" value="UER00168"/>
</dbReference>
<keyword evidence="3 8" id="KW-1003">Cell membrane</keyword>
<sequence>MATPAQWIEGARLRTLPLAVAPIIAGSAAAYEIGRFDFARAFLAFLVAFFLQVGVNYANDYSDGIKGTDEVRVGPLRLVGSGVASPKSVKMAAFLCFGLAMLAGLWLVVLSNQWWFLAIGASSVFAAWGYTGGKRPYGYMGLGDVFVFIYFGLVATLGTLYTQTAHLTLSGIVFAFSLGLISCALLMANNVRDIPTDIEANKLTLAVRLGDRNSRLTYAAEVIIALALVLFLVPQNPWYMLVFILVAPIVHSCIVVLSGSTGPALIPVLKQAGFIALIFSLLVAVAVYLGTFDLFADPVVDPYSIG</sequence>
<dbReference type="Gene3D" id="1.10.357.140">
    <property type="entry name" value="UbiA prenyltransferase"/>
    <property type="match status" value="1"/>
</dbReference>
<dbReference type="KEGG" id="rter:IDM49_02695"/>
<evidence type="ECO:0000256" key="9">
    <source>
        <dbReference type="NCBIfam" id="TIGR00751"/>
    </source>
</evidence>
<keyword evidence="6 8" id="KW-1133">Transmembrane helix</keyword>
<dbReference type="Proteomes" id="UP000516404">
    <property type="component" value="Chromosome"/>
</dbReference>
<dbReference type="GO" id="GO:0009234">
    <property type="term" value="P:menaquinone biosynthetic process"/>
    <property type="evidence" value="ECO:0007669"/>
    <property type="project" value="UniProtKB-UniRule"/>
</dbReference>
<evidence type="ECO:0000256" key="8">
    <source>
        <dbReference type="HAMAP-Rule" id="MF_01937"/>
    </source>
</evidence>
<evidence type="ECO:0000256" key="4">
    <source>
        <dbReference type="ARBA" id="ARBA00022679"/>
    </source>
</evidence>
<accession>A0A7H2BEV9</accession>
<evidence type="ECO:0000256" key="2">
    <source>
        <dbReference type="ARBA" id="ARBA00022428"/>
    </source>
</evidence>
<dbReference type="PANTHER" id="PTHR13929">
    <property type="entry name" value="1,4-DIHYDROXY-2-NAPHTHOATE OCTAPRENYLTRANSFERASE"/>
    <property type="match status" value="1"/>
</dbReference>
<evidence type="ECO:0000256" key="7">
    <source>
        <dbReference type="ARBA" id="ARBA00023136"/>
    </source>
</evidence>
<keyword evidence="4 8" id="KW-0808">Transferase</keyword>
<evidence type="ECO:0000256" key="5">
    <source>
        <dbReference type="ARBA" id="ARBA00022692"/>
    </source>
</evidence>
<comment type="function">
    <text evidence="8">Conversion of 1,4-dihydroxy-2-naphthoate (DHNA) to demethylmenaquinone (DMK).</text>
</comment>
<keyword evidence="5 8" id="KW-0812">Transmembrane</keyword>
<proteinExistence type="inferred from homology"/>
<comment type="pathway">
    <text evidence="8">Quinol/quinone metabolism; menaquinone biosynthesis; menaquinol from 1,4-dihydroxy-2-naphthoate: step 1/2.</text>
</comment>
<dbReference type="RefSeq" id="WP_190724938.1">
    <property type="nucleotide sequence ID" value="NZ_CP061539.1"/>
</dbReference>
<dbReference type="InterPro" id="IPR004657">
    <property type="entry name" value="MenA"/>
</dbReference>
<name>A0A7H2BEV9_9MICC</name>
<dbReference type="NCBIfam" id="NF004751">
    <property type="entry name" value="PRK06080.1-3"/>
    <property type="match status" value="1"/>
</dbReference>